<feature type="transmembrane region" description="Helical" evidence="1">
    <location>
        <begin position="30"/>
        <end position="47"/>
    </location>
</feature>
<comment type="caution">
    <text evidence="3">The sequence shown here is derived from an EMBL/GenBank/DDBJ whole genome shotgun (WGS) entry which is preliminary data.</text>
</comment>
<evidence type="ECO:0000313" key="4">
    <source>
        <dbReference type="Proteomes" id="UP000230564"/>
    </source>
</evidence>
<feature type="transmembrane region" description="Helical" evidence="1">
    <location>
        <begin position="198"/>
        <end position="218"/>
    </location>
</feature>
<reference evidence="3 4" key="1">
    <citation type="submission" date="2017-09" db="EMBL/GenBank/DDBJ databases">
        <title>Depth-based differentiation of microbial function through sediment-hosted aquifers and enrichment of novel symbionts in the deep terrestrial subsurface.</title>
        <authorList>
            <person name="Probst A.J."/>
            <person name="Ladd B."/>
            <person name="Jarett J.K."/>
            <person name="Geller-Mcgrath D.E."/>
            <person name="Sieber C.M."/>
            <person name="Emerson J.B."/>
            <person name="Anantharaman K."/>
            <person name="Thomas B.C."/>
            <person name="Malmstrom R."/>
            <person name="Stieglmeier M."/>
            <person name="Klingl A."/>
            <person name="Woyke T."/>
            <person name="Ryan C.M."/>
            <person name="Banfield J.F."/>
        </authorList>
    </citation>
    <scope>NUCLEOTIDE SEQUENCE [LARGE SCALE GENOMIC DNA]</scope>
    <source>
        <strain evidence="3">CG11_big_fil_rev_8_21_14_0_20_36_20</strain>
    </source>
</reference>
<dbReference type="Gene3D" id="3.30.450.40">
    <property type="match status" value="1"/>
</dbReference>
<feature type="transmembrane region" description="Helical" evidence="1">
    <location>
        <begin position="136"/>
        <end position="157"/>
    </location>
</feature>
<dbReference type="AlphaFoldDB" id="A0A2H0NGJ7"/>
<feature type="transmembrane region" description="Helical" evidence="1">
    <location>
        <begin position="169"/>
        <end position="192"/>
    </location>
</feature>
<sequence>MTLATLILLLVFTINTCLLIFIIVHPHKQLRWQIFLMVFLISLWQGARLINSTIVGNDLHLLAGMRLGLMPALFLPAAFTWLAFSLLNKWSGFSWWKKFAFWLAPIVMSLFIFTDYNLQRVLVQDGQIWYIPGALYWWFAIYFLLSIFYDLYILVVYRKNYNTIIRRQIDYIFVGAALAGLFGLLFSAILPIFGVHNYYFLGLNGALLFTIILTYSLFRYRFFDLKISFYTIIIDSLRLFILGIIYYILCLALHNIARIDFSVTGNLVVLLVFMGLSIPFVFKLINFVIRSLLIDPTNDLKTAEDNIASVLRSSQDFQFLFSALAKEISRIVDYREIFVYLSKRNKPENFYQVFPVGERLISIKNSHLLKFLKENKKIANAAEIDYLGFNKLLTKELKDRQIDLVLPIFYDQQLLGVMIINNNQKLLSIQQLNFLEQVNKYLDIAVGSLLLHQQCLAGK</sequence>
<feature type="transmembrane region" description="Helical" evidence="1">
    <location>
        <begin position="6"/>
        <end position="23"/>
    </location>
</feature>
<feature type="transmembrane region" description="Helical" evidence="1">
    <location>
        <begin position="99"/>
        <end position="116"/>
    </location>
</feature>
<evidence type="ECO:0000259" key="2">
    <source>
        <dbReference type="Pfam" id="PF16927"/>
    </source>
</evidence>
<dbReference type="EMBL" id="PCWQ01000006">
    <property type="protein sequence ID" value="PIR07196.1"/>
    <property type="molecule type" value="Genomic_DNA"/>
</dbReference>
<dbReference type="SUPFAM" id="SSF55781">
    <property type="entry name" value="GAF domain-like"/>
    <property type="match status" value="1"/>
</dbReference>
<dbReference type="Proteomes" id="UP000230564">
    <property type="component" value="Unassembled WGS sequence"/>
</dbReference>
<keyword evidence="1" id="KW-0472">Membrane</keyword>
<name>A0A2H0NGJ7_9BACT</name>
<feature type="domain" description="Histidine kinase N-terminal 7TM region" evidence="2">
    <location>
        <begin position="8"/>
        <end position="225"/>
    </location>
</feature>
<keyword evidence="1" id="KW-0812">Transmembrane</keyword>
<feature type="transmembrane region" description="Helical" evidence="1">
    <location>
        <begin position="67"/>
        <end position="87"/>
    </location>
</feature>
<evidence type="ECO:0000313" key="3">
    <source>
        <dbReference type="EMBL" id="PIR07196.1"/>
    </source>
</evidence>
<protein>
    <recommendedName>
        <fullName evidence="2">Histidine kinase N-terminal 7TM region domain-containing protein</fullName>
    </recommendedName>
</protein>
<dbReference type="InterPro" id="IPR029016">
    <property type="entry name" value="GAF-like_dom_sf"/>
</dbReference>
<accession>A0A2H0NGJ7</accession>
<feature type="transmembrane region" description="Helical" evidence="1">
    <location>
        <begin position="263"/>
        <end position="282"/>
    </location>
</feature>
<gene>
    <name evidence="3" type="ORF">COV55_00440</name>
</gene>
<evidence type="ECO:0000256" key="1">
    <source>
        <dbReference type="SAM" id="Phobius"/>
    </source>
</evidence>
<keyword evidence="1" id="KW-1133">Transmembrane helix</keyword>
<organism evidence="3 4">
    <name type="scientific">Candidatus Komeilibacteria bacterium CG11_big_fil_rev_8_21_14_0_20_36_20</name>
    <dbReference type="NCBI Taxonomy" id="1974477"/>
    <lineage>
        <taxon>Bacteria</taxon>
        <taxon>Candidatus Komeiliibacteriota</taxon>
    </lineage>
</organism>
<dbReference type="Pfam" id="PF16927">
    <property type="entry name" value="HisKA_7TM"/>
    <property type="match status" value="1"/>
</dbReference>
<dbReference type="InterPro" id="IPR031621">
    <property type="entry name" value="HisKA_7TM"/>
</dbReference>
<proteinExistence type="predicted"/>
<feature type="transmembrane region" description="Helical" evidence="1">
    <location>
        <begin position="239"/>
        <end position="257"/>
    </location>
</feature>